<dbReference type="Gene3D" id="3.55.50.30">
    <property type="match status" value="1"/>
</dbReference>
<evidence type="ECO:0000313" key="4">
    <source>
        <dbReference type="EMBL" id="RVT78642.1"/>
    </source>
</evidence>
<dbReference type="Gene3D" id="2.60.120.1440">
    <property type="match status" value="1"/>
</dbReference>
<evidence type="ECO:0000313" key="5">
    <source>
        <dbReference type="Proteomes" id="UP000285211"/>
    </source>
</evidence>
<dbReference type="OrthoDB" id="649666at2"/>
<dbReference type="Pfam" id="PF16344">
    <property type="entry name" value="FecR_C"/>
    <property type="match status" value="1"/>
</dbReference>
<feature type="transmembrane region" description="Helical" evidence="1">
    <location>
        <begin position="86"/>
        <end position="105"/>
    </location>
</feature>
<dbReference type="RefSeq" id="WP_128193843.1">
    <property type="nucleotide sequence ID" value="NZ_SACJ01000002.1"/>
</dbReference>
<dbReference type="Pfam" id="PF04773">
    <property type="entry name" value="FecR"/>
    <property type="match status" value="1"/>
</dbReference>
<dbReference type="PANTHER" id="PTHR30273">
    <property type="entry name" value="PERIPLASMIC SIGNAL SENSOR AND SIGMA FACTOR ACTIVATOR FECR-RELATED"/>
    <property type="match status" value="1"/>
</dbReference>
<reference evidence="4 5" key="1">
    <citation type="submission" date="2019-01" db="EMBL/GenBank/DDBJ databases">
        <authorList>
            <person name="Chen W.-M."/>
        </authorList>
    </citation>
    <scope>NUCLEOTIDE SEQUENCE [LARGE SCALE GENOMIC DNA]</scope>
    <source>
        <strain evidence="4 5">BBQ-12</strain>
    </source>
</reference>
<gene>
    <name evidence="4" type="ORF">EOD40_05255</name>
</gene>
<sequence>MQHDSHTQNLLKKFILNQCSEQEVDEVVQYIQELTESSRLPTVEEVLAILDDKPMLTELDAMRIRDKILATPQKEQKIPLKKKSHFMKYAAAAVFIGVLTTAYFFKDVLFNQPVQTIPVIVNRDTKNVVEPGTDKAVLTLANGSQVVLANGASVKTQNAKSNGEEIIYDSQKGNANEMVYNYLTIPRGGKFSITLSDGTQVWLNSETKLKFPVAFIEGQTRKVELVYGEAYFDVSPSTKHKGAHFKVLNNKQEVEVIGTEFNIKAYKDEASIYTTLVEGKVDVSIENRKQRLMPNQQLSLNIATSSSVIKNVDVYNEIAWKEGVFSFEKITLKDMMKVLSRWYDFDVVFKNKAIENEIFDGVIRKTQSLDEILRSIKNFKIIKNYEIKDKEVILE</sequence>
<dbReference type="Proteomes" id="UP000285211">
    <property type="component" value="Unassembled WGS sequence"/>
</dbReference>
<dbReference type="EMBL" id="SACJ01000002">
    <property type="protein sequence ID" value="RVT78642.1"/>
    <property type="molecule type" value="Genomic_DNA"/>
</dbReference>
<feature type="domain" description="FecR protein" evidence="2">
    <location>
        <begin position="186"/>
        <end position="281"/>
    </location>
</feature>
<comment type="caution">
    <text evidence="4">The sequence shown here is derived from an EMBL/GenBank/DDBJ whole genome shotgun (WGS) entry which is preliminary data.</text>
</comment>
<evidence type="ECO:0000259" key="3">
    <source>
        <dbReference type="Pfam" id="PF16344"/>
    </source>
</evidence>
<organism evidence="4 5">
    <name type="scientific">Flavobacterium sufflavum</name>
    <dbReference type="NCBI Taxonomy" id="1921138"/>
    <lineage>
        <taxon>Bacteria</taxon>
        <taxon>Pseudomonadati</taxon>
        <taxon>Bacteroidota</taxon>
        <taxon>Flavobacteriia</taxon>
        <taxon>Flavobacteriales</taxon>
        <taxon>Flavobacteriaceae</taxon>
        <taxon>Flavobacterium</taxon>
    </lineage>
</organism>
<dbReference type="InterPro" id="IPR006860">
    <property type="entry name" value="FecR"/>
</dbReference>
<keyword evidence="1" id="KW-1133">Transmembrane helix</keyword>
<proteinExistence type="predicted"/>
<dbReference type="InterPro" id="IPR012373">
    <property type="entry name" value="Ferrdict_sens_TM"/>
</dbReference>
<keyword evidence="5" id="KW-1185">Reference proteome</keyword>
<evidence type="ECO:0000259" key="2">
    <source>
        <dbReference type="Pfam" id="PF04773"/>
    </source>
</evidence>
<dbReference type="InterPro" id="IPR032508">
    <property type="entry name" value="FecR_C"/>
</dbReference>
<dbReference type="AlphaFoldDB" id="A0A3S2U582"/>
<evidence type="ECO:0000256" key="1">
    <source>
        <dbReference type="SAM" id="Phobius"/>
    </source>
</evidence>
<accession>A0A3S2U582</accession>
<dbReference type="GO" id="GO:0016989">
    <property type="term" value="F:sigma factor antagonist activity"/>
    <property type="evidence" value="ECO:0007669"/>
    <property type="project" value="TreeGrafter"/>
</dbReference>
<feature type="domain" description="Protein FecR C-terminal" evidence="3">
    <location>
        <begin position="325"/>
        <end position="394"/>
    </location>
</feature>
<protein>
    <submittedName>
        <fullName evidence="4">FecR family protein</fullName>
    </submittedName>
</protein>
<keyword evidence="1" id="KW-0812">Transmembrane</keyword>
<name>A0A3S2U582_9FLAO</name>
<dbReference type="PANTHER" id="PTHR30273:SF2">
    <property type="entry name" value="PROTEIN FECR"/>
    <property type="match status" value="1"/>
</dbReference>
<keyword evidence="1" id="KW-0472">Membrane</keyword>